<dbReference type="Proteomes" id="UP000005289">
    <property type="component" value="Chromosome"/>
</dbReference>
<evidence type="ECO:0000313" key="2">
    <source>
        <dbReference type="Proteomes" id="UP000005289"/>
    </source>
</evidence>
<keyword evidence="2" id="KW-1185">Reference proteome</keyword>
<dbReference type="HOGENOM" id="CLU_3376584_0_0_6"/>
<proteinExistence type="predicted"/>
<gene>
    <name evidence="1" type="ORF">THITH_09130</name>
</gene>
<evidence type="ECO:0000313" key="1">
    <source>
        <dbReference type="EMBL" id="AHF00089.1"/>
    </source>
</evidence>
<dbReference type="AlphaFoldDB" id="W0DSX9"/>
<sequence>METSAAGATGCSFAAHASKQYSELAYSKQRSNLA</sequence>
<dbReference type="EMBL" id="CP007029">
    <property type="protein sequence ID" value="AHF00089.1"/>
    <property type="molecule type" value="Genomic_DNA"/>
</dbReference>
<dbReference type="KEGG" id="tti:THITH_09130"/>
<reference evidence="1 2" key="1">
    <citation type="submission" date="2013-12" db="EMBL/GenBank/DDBJ databases">
        <authorList>
            <consortium name="DOE Joint Genome Institute"/>
            <person name="Muyzer G."/>
            <person name="Huntemann M."/>
            <person name="Han J."/>
            <person name="Chen A."/>
            <person name="Kyrpides N."/>
            <person name="Mavromatis K."/>
            <person name="Markowitz V."/>
            <person name="Palaniappan K."/>
            <person name="Ivanova N."/>
            <person name="Schaumberg A."/>
            <person name="Pati A."/>
            <person name="Liolios K."/>
            <person name="Nordberg H.P."/>
            <person name="Cantor M.N."/>
            <person name="Hua S.X."/>
            <person name="Woyke T."/>
        </authorList>
    </citation>
    <scope>NUCLEOTIDE SEQUENCE [LARGE SCALE GENOMIC DNA]</scope>
    <source>
        <strain evidence="1 2">ARh 1</strain>
    </source>
</reference>
<protein>
    <submittedName>
        <fullName evidence="1">Uncharacterized protein</fullName>
    </submittedName>
</protein>
<accession>W0DSX9</accession>
<organism evidence="1 2">
    <name type="scientific">Thioalkalivibrio paradoxus ARh 1</name>
    <dbReference type="NCBI Taxonomy" id="713585"/>
    <lineage>
        <taxon>Bacteria</taxon>
        <taxon>Pseudomonadati</taxon>
        <taxon>Pseudomonadota</taxon>
        <taxon>Gammaproteobacteria</taxon>
        <taxon>Chromatiales</taxon>
        <taxon>Ectothiorhodospiraceae</taxon>
        <taxon>Thioalkalivibrio</taxon>
    </lineage>
</organism>
<name>W0DSX9_9GAMM</name>
<dbReference type="STRING" id="713585.THITH_09130"/>